<gene>
    <name evidence="1" type="ORF">PP2015_3852</name>
</gene>
<accession>A0A0S2K7R8</accession>
<keyword evidence="2" id="KW-1185">Reference proteome</keyword>
<dbReference type="Proteomes" id="UP000061457">
    <property type="component" value="Chromosome II"/>
</dbReference>
<dbReference type="OrthoDB" id="9795150at2"/>
<dbReference type="STRING" id="161398.PP2015_3852"/>
<organism evidence="1 2">
    <name type="scientific">Pseudoalteromonas phenolica</name>
    <dbReference type="NCBI Taxonomy" id="161398"/>
    <lineage>
        <taxon>Bacteria</taxon>
        <taxon>Pseudomonadati</taxon>
        <taxon>Pseudomonadota</taxon>
        <taxon>Gammaproteobacteria</taxon>
        <taxon>Alteromonadales</taxon>
        <taxon>Pseudoalteromonadaceae</taxon>
        <taxon>Pseudoalteromonas</taxon>
    </lineage>
</organism>
<dbReference type="KEGG" id="pphe:PP2015_3852"/>
<reference evidence="1 2" key="1">
    <citation type="submission" date="2015-11" db="EMBL/GenBank/DDBJ databases">
        <authorList>
            <person name="Zhang Y."/>
            <person name="Guo Z."/>
        </authorList>
    </citation>
    <scope>NUCLEOTIDE SEQUENCE [LARGE SCALE GENOMIC DNA]</scope>
    <source>
        <strain evidence="1 2">KCTC 12086</strain>
    </source>
</reference>
<dbReference type="EMBL" id="CP013188">
    <property type="protein sequence ID" value="ALO44321.1"/>
    <property type="molecule type" value="Genomic_DNA"/>
</dbReference>
<proteinExistence type="predicted"/>
<sequence length="168" mass="19146">MRKILILLLFFTAGTIAKEAPYKHSIAGFESESELKPFYLKVKAAILSKNYEAIAAMLSFPTSLYVDGVPTRAISKEEFIINGDKIINERILRAVYCSTYETLWSNYSGVMLGQGELWFNKIKEKDEDPWQTVIWKINNKPSFGSSSRSDSECFFSEEVNKQFNSGQN</sequence>
<evidence type="ECO:0000313" key="1">
    <source>
        <dbReference type="EMBL" id="ALO44321.1"/>
    </source>
</evidence>
<evidence type="ECO:0000313" key="2">
    <source>
        <dbReference type="Proteomes" id="UP000061457"/>
    </source>
</evidence>
<name>A0A0S2K7R8_9GAMM</name>
<dbReference type="AlphaFoldDB" id="A0A0S2K7R8"/>
<dbReference type="PATRIC" id="fig|161398.10.peg.3939"/>
<protein>
    <submittedName>
        <fullName evidence="1">Uncharacterized protein</fullName>
    </submittedName>
</protein>
<dbReference type="RefSeq" id="WP_058032188.1">
    <property type="nucleotide sequence ID" value="NZ_CP013188.1"/>
</dbReference>